<evidence type="ECO:0000313" key="2">
    <source>
        <dbReference type="EMBL" id="UYM06255.1"/>
    </source>
</evidence>
<evidence type="ECO:0000313" key="3">
    <source>
        <dbReference type="Proteomes" id="UP001164390"/>
    </source>
</evidence>
<keyword evidence="1" id="KW-0472">Membrane</keyword>
<feature type="transmembrane region" description="Helical" evidence="1">
    <location>
        <begin position="81"/>
        <end position="103"/>
    </location>
</feature>
<organism evidence="2 3">
    <name type="scientific">Solicola gregarius</name>
    <dbReference type="NCBI Taxonomy" id="2908642"/>
    <lineage>
        <taxon>Bacteria</taxon>
        <taxon>Bacillati</taxon>
        <taxon>Actinomycetota</taxon>
        <taxon>Actinomycetes</taxon>
        <taxon>Propionibacteriales</taxon>
        <taxon>Nocardioidaceae</taxon>
        <taxon>Solicola</taxon>
    </lineage>
</organism>
<keyword evidence="1" id="KW-0812">Transmembrane</keyword>
<proteinExistence type="predicted"/>
<evidence type="ECO:0000256" key="1">
    <source>
        <dbReference type="SAM" id="Phobius"/>
    </source>
</evidence>
<reference evidence="2" key="1">
    <citation type="submission" date="2022-01" db="EMBL/GenBank/DDBJ databases">
        <title>Nocardioidaceae gen. sp. A5X3R13.</title>
        <authorList>
            <person name="Lopez Marin M.A."/>
            <person name="Uhlik O."/>
        </authorList>
    </citation>
    <scope>NUCLEOTIDE SEQUENCE</scope>
    <source>
        <strain evidence="2">A5X3R13</strain>
    </source>
</reference>
<name>A0AA46YKX2_9ACTN</name>
<dbReference type="EMBL" id="CP094970">
    <property type="protein sequence ID" value="UYM06255.1"/>
    <property type="molecule type" value="Genomic_DNA"/>
</dbReference>
<accession>A0AA46YKX2</accession>
<keyword evidence="3" id="KW-1185">Reference proteome</keyword>
<dbReference type="RefSeq" id="WP_271635133.1">
    <property type="nucleotide sequence ID" value="NZ_CP094970.1"/>
</dbReference>
<feature type="transmembrane region" description="Helical" evidence="1">
    <location>
        <begin position="143"/>
        <end position="164"/>
    </location>
</feature>
<keyword evidence="1" id="KW-1133">Transmembrane helix</keyword>
<dbReference type="AlphaFoldDB" id="A0AA46YKX2"/>
<dbReference type="Proteomes" id="UP001164390">
    <property type="component" value="Chromosome"/>
</dbReference>
<dbReference type="KEGG" id="sgrg:L0C25_04030"/>
<protein>
    <submittedName>
        <fullName evidence="2">Uncharacterized protein</fullName>
    </submittedName>
</protein>
<gene>
    <name evidence="2" type="ORF">L0C25_04030</name>
</gene>
<sequence length="184" mass="20661">MPRARGRFEAIDLRYEEVRVHVKTPVSGGVERCQLILADAADGDRDPVEYRVPLDPPEGTRAARLAEFQRDRPRLYAARHVVIAAGQILIALVGIGALVRGLLPRIDLPSIDLSWLPDLDFSWMPDPFGWLSGLLPDISPPDWVDSVMGTSKYWLPILIAVFVAKNEAEKRRKANDAKQRRDES</sequence>